<evidence type="ECO:0000313" key="2">
    <source>
        <dbReference type="Proteomes" id="UP001634007"/>
    </source>
</evidence>
<proteinExistence type="predicted"/>
<dbReference type="EMBL" id="JBJKBG010000003">
    <property type="protein sequence ID" value="KAL3746983.1"/>
    <property type="molecule type" value="Genomic_DNA"/>
</dbReference>
<organism evidence="1 2">
    <name type="scientific">Eucalyptus globulus</name>
    <name type="common">Tasmanian blue gum</name>
    <dbReference type="NCBI Taxonomy" id="34317"/>
    <lineage>
        <taxon>Eukaryota</taxon>
        <taxon>Viridiplantae</taxon>
        <taxon>Streptophyta</taxon>
        <taxon>Embryophyta</taxon>
        <taxon>Tracheophyta</taxon>
        <taxon>Spermatophyta</taxon>
        <taxon>Magnoliopsida</taxon>
        <taxon>eudicotyledons</taxon>
        <taxon>Gunneridae</taxon>
        <taxon>Pentapetalae</taxon>
        <taxon>rosids</taxon>
        <taxon>malvids</taxon>
        <taxon>Myrtales</taxon>
        <taxon>Myrtaceae</taxon>
        <taxon>Myrtoideae</taxon>
        <taxon>Eucalypteae</taxon>
        <taxon>Eucalyptus</taxon>
    </lineage>
</organism>
<dbReference type="AlphaFoldDB" id="A0ABD3L5X2"/>
<sequence length="85" mass="9704">MYKVRGGTKWSVLTYDLQKLDKVVGNYVDKVLCKIRLSDIRAYPTPAVSGCINHCPCGWQTTLSCKVKELETRFEKLEELTGHKL</sequence>
<protein>
    <submittedName>
        <fullName evidence="1">Uncharacterized protein</fullName>
    </submittedName>
</protein>
<reference evidence="1 2" key="1">
    <citation type="submission" date="2024-11" db="EMBL/GenBank/DDBJ databases">
        <title>Chromosome-level genome assembly of Eucalyptus globulus Labill. provides insights into its genome evolution.</title>
        <authorList>
            <person name="Li X."/>
        </authorList>
    </citation>
    <scope>NUCLEOTIDE SEQUENCE [LARGE SCALE GENOMIC DNA]</scope>
    <source>
        <strain evidence="1">CL2024</strain>
        <tissue evidence="1">Fresh tender leaves</tissue>
    </source>
</reference>
<name>A0ABD3L5X2_EUCGL</name>
<dbReference type="Proteomes" id="UP001634007">
    <property type="component" value="Unassembled WGS sequence"/>
</dbReference>
<accession>A0ABD3L5X2</accession>
<gene>
    <name evidence="1" type="ORF">ACJRO7_015856</name>
</gene>
<comment type="caution">
    <text evidence="1">The sequence shown here is derived from an EMBL/GenBank/DDBJ whole genome shotgun (WGS) entry which is preliminary data.</text>
</comment>
<keyword evidence="2" id="KW-1185">Reference proteome</keyword>
<evidence type="ECO:0000313" key="1">
    <source>
        <dbReference type="EMBL" id="KAL3746983.1"/>
    </source>
</evidence>